<reference evidence="5" key="1">
    <citation type="submission" date="2021-12" db="EMBL/GenBank/DDBJ databases">
        <authorList>
            <person name="King R."/>
        </authorList>
    </citation>
    <scope>NUCLEOTIDE SEQUENCE</scope>
</reference>
<dbReference type="InterPro" id="IPR036612">
    <property type="entry name" value="KH_dom_type_1_sf"/>
</dbReference>
<proteinExistence type="predicted"/>
<dbReference type="EMBL" id="OU963867">
    <property type="protein sequence ID" value="CAH0391668.1"/>
    <property type="molecule type" value="Genomic_DNA"/>
</dbReference>
<organism evidence="5 6">
    <name type="scientific">Bemisia tabaci</name>
    <name type="common">Sweetpotato whitefly</name>
    <name type="synonym">Aleurodes tabaci</name>
    <dbReference type="NCBI Taxonomy" id="7038"/>
    <lineage>
        <taxon>Eukaryota</taxon>
        <taxon>Metazoa</taxon>
        <taxon>Ecdysozoa</taxon>
        <taxon>Arthropoda</taxon>
        <taxon>Hexapoda</taxon>
        <taxon>Insecta</taxon>
        <taxon>Pterygota</taxon>
        <taxon>Neoptera</taxon>
        <taxon>Paraneoptera</taxon>
        <taxon>Hemiptera</taxon>
        <taxon>Sternorrhyncha</taxon>
        <taxon>Aleyrodoidea</taxon>
        <taxon>Aleyrodidae</taxon>
        <taxon>Aleyrodinae</taxon>
        <taxon>Bemisia</taxon>
    </lineage>
</organism>
<dbReference type="PROSITE" id="PS50084">
    <property type="entry name" value="KH_TYPE_1"/>
    <property type="match status" value="3"/>
</dbReference>
<dbReference type="SUPFAM" id="SSF54791">
    <property type="entry name" value="Eukaryotic type KH-domain (KH-domain type I)"/>
    <property type="match status" value="3"/>
</dbReference>
<dbReference type="OrthoDB" id="441329at2759"/>
<dbReference type="Pfam" id="PF00013">
    <property type="entry name" value="KH_1"/>
    <property type="match status" value="3"/>
</dbReference>
<evidence type="ECO:0000256" key="1">
    <source>
        <dbReference type="ARBA" id="ARBA00022737"/>
    </source>
</evidence>
<dbReference type="GO" id="GO:0010468">
    <property type="term" value="P:regulation of gene expression"/>
    <property type="evidence" value="ECO:0007669"/>
    <property type="project" value="UniProtKB-ARBA"/>
</dbReference>
<evidence type="ECO:0000313" key="5">
    <source>
        <dbReference type="EMBL" id="CAH0391668.1"/>
    </source>
</evidence>
<dbReference type="Gene3D" id="3.30.1370.10">
    <property type="entry name" value="K Homology domain, type 1"/>
    <property type="match status" value="3"/>
</dbReference>
<dbReference type="InterPro" id="IPR047276">
    <property type="entry name" value="KH-I_NOVA_rpt2"/>
</dbReference>
<sequence>MDTCSSPENPDSRKRPRDPESENGVSKRSNYGGGKESQYHLKMLIPSLAAGAIIGKEGKTIAQLQKETGARVKMSKANDYYPGTSERVCIISGTADAIMTTVIFIMETIREKPELGGGKFGLESEREKQLKVLVPNSTAGMIIGKGGAYIKLIKEETGAYVQLSQKAKEGTLQERCITISGEIDANKRALELVLAKIMEDPQSSSCLNLSYAEVNGPVANFNPTGSPYANLSPTSPNSTAVIGGASGLNLTLNLSGPATTGHGLNAAVSVQLIEQIKNMLRATGYSEQATSQISSAMSTLARYGILGLGLGLGSAPVAPTGSFFDVAPMDATPAHTVGGVFGAIGTAPSNRGSIDLGKCLDTFRAASISPSISINNNSFGLGQIEAAKDVRKEEITVPELIVGAILGPGGRSLVEIQQQSGATIQISKKGTYAPGTQDRVVKIQGSPSAIASARFFINCRINEEEAKRNRYTVIQ</sequence>
<evidence type="ECO:0000256" key="3">
    <source>
        <dbReference type="SAM" id="MobiDB-lite"/>
    </source>
</evidence>
<evidence type="ECO:0000313" key="6">
    <source>
        <dbReference type="Proteomes" id="UP001152759"/>
    </source>
</evidence>
<keyword evidence="1" id="KW-0677">Repeat</keyword>
<keyword evidence="2" id="KW-0694">RNA-binding</keyword>
<dbReference type="GO" id="GO:0003723">
    <property type="term" value="F:RNA binding"/>
    <property type="evidence" value="ECO:0007669"/>
    <property type="project" value="UniProtKB-UniRule"/>
</dbReference>
<evidence type="ECO:0000256" key="2">
    <source>
        <dbReference type="PROSITE-ProRule" id="PRU00117"/>
    </source>
</evidence>
<dbReference type="CDD" id="cd22435">
    <property type="entry name" value="KH-I_NOVA_rpt1"/>
    <property type="match status" value="1"/>
</dbReference>
<keyword evidence="6" id="KW-1185">Reference proteome</keyword>
<feature type="compositionally biased region" description="Basic and acidic residues" evidence="3">
    <location>
        <begin position="10"/>
        <end position="20"/>
    </location>
</feature>
<dbReference type="Proteomes" id="UP001152759">
    <property type="component" value="Chromosome 6"/>
</dbReference>
<feature type="domain" description="K Homology" evidence="4">
    <location>
        <begin position="37"/>
        <end position="110"/>
    </location>
</feature>
<feature type="region of interest" description="Disordered" evidence="3">
    <location>
        <begin position="1"/>
        <end position="34"/>
    </location>
</feature>
<protein>
    <recommendedName>
        <fullName evidence="4">K Homology domain-containing protein</fullName>
    </recommendedName>
</protein>
<feature type="domain" description="K Homology" evidence="4">
    <location>
        <begin position="389"/>
        <end position="462"/>
    </location>
</feature>
<dbReference type="InterPro" id="IPR047275">
    <property type="entry name" value="KH-I_NOVA_rpt1"/>
</dbReference>
<dbReference type="InterPro" id="IPR004088">
    <property type="entry name" value="KH_dom_type_1"/>
</dbReference>
<name>A0A9P0AEV6_BEMTA</name>
<dbReference type="InterPro" id="IPR004087">
    <property type="entry name" value="KH_dom"/>
</dbReference>
<evidence type="ECO:0000259" key="4">
    <source>
        <dbReference type="SMART" id="SM00322"/>
    </source>
</evidence>
<dbReference type="CDD" id="cd22436">
    <property type="entry name" value="KH-I_NOVA_rpt2"/>
    <property type="match status" value="1"/>
</dbReference>
<dbReference type="PANTHER" id="PTHR10288">
    <property type="entry name" value="KH DOMAIN CONTAINING RNA BINDING PROTEIN"/>
    <property type="match status" value="1"/>
</dbReference>
<dbReference type="FunFam" id="3.30.1370.10:FF:000022">
    <property type="entry name" value="RNA-binding protein Nova-1 isoform 1"/>
    <property type="match status" value="1"/>
</dbReference>
<dbReference type="SMART" id="SM00322">
    <property type="entry name" value="KH"/>
    <property type="match status" value="3"/>
</dbReference>
<gene>
    <name evidence="5" type="ORF">BEMITA_LOCUS10266</name>
</gene>
<accession>A0A9P0AEV6</accession>
<dbReference type="AlphaFoldDB" id="A0A9P0AEV6"/>
<feature type="domain" description="K Homology" evidence="4">
    <location>
        <begin position="126"/>
        <end position="198"/>
    </location>
</feature>
<dbReference type="KEGG" id="btab:109040862"/>